<name>A0A1G7NM00_9FIRM</name>
<reference evidence="5" key="1">
    <citation type="submission" date="2016-10" db="EMBL/GenBank/DDBJ databases">
        <authorList>
            <person name="Varghese N."/>
            <person name="Submissions S."/>
        </authorList>
    </citation>
    <scope>NUCLEOTIDE SEQUENCE [LARGE SCALE GENOMIC DNA]</scope>
    <source>
        <strain evidence="5">DSM 23256</strain>
    </source>
</reference>
<dbReference type="NCBIfam" id="TIGR01441">
    <property type="entry name" value="GPR"/>
    <property type="match status" value="1"/>
</dbReference>
<evidence type="ECO:0000256" key="3">
    <source>
        <dbReference type="ARBA" id="ARBA00023145"/>
    </source>
</evidence>
<dbReference type="GO" id="GO:0009847">
    <property type="term" value="P:spore germination"/>
    <property type="evidence" value="ECO:0007669"/>
    <property type="project" value="InterPro"/>
</dbReference>
<dbReference type="RefSeq" id="WP_093691577.1">
    <property type="nucleotide sequence ID" value="NZ_FNBU01000026.1"/>
</dbReference>
<keyword evidence="2" id="KW-0378">Hydrolase</keyword>
<dbReference type="Pfam" id="PF03418">
    <property type="entry name" value="Peptidase_A25"/>
    <property type="match status" value="2"/>
</dbReference>
<dbReference type="STRING" id="1123285.SAMN05660235_02621"/>
<dbReference type="SUPFAM" id="SSF53163">
    <property type="entry name" value="HybD-like"/>
    <property type="match status" value="1"/>
</dbReference>
<dbReference type="HAMAP" id="MF_00626">
    <property type="entry name" value="Germination_prot"/>
    <property type="match status" value="1"/>
</dbReference>
<keyword evidence="5" id="KW-1185">Reference proteome</keyword>
<dbReference type="PIRSF" id="PIRSF019549">
    <property type="entry name" value="Peptidase_A25"/>
    <property type="match status" value="1"/>
</dbReference>
<organism evidence="4 5">
    <name type="scientific">Sporolituus thermophilus DSM 23256</name>
    <dbReference type="NCBI Taxonomy" id="1123285"/>
    <lineage>
        <taxon>Bacteria</taxon>
        <taxon>Bacillati</taxon>
        <taxon>Bacillota</taxon>
        <taxon>Negativicutes</taxon>
        <taxon>Selenomonadales</taxon>
        <taxon>Sporomusaceae</taxon>
        <taxon>Sporolituus</taxon>
    </lineage>
</organism>
<dbReference type="InterPro" id="IPR005080">
    <property type="entry name" value="Peptidase_A25"/>
</dbReference>
<proteinExistence type="inferred from homology"/>
<keyword evidence="1 4" id="KW-0645">Protease</keyword>
<evidence type="ECO:0000313" key="5">
    <source>
        <dbReference type="Proteomes" id="UP000243333"/>
    </source>
</evidence>
<dbReference type="InterPro" id="IPR023430">
    <property type="entry name" value="Pept_HybD-like_dom_sf"/>
</dbReference>
<dbReference type="GO" id="GO:0006508">
    <property type="term" value="P:proteolysis"/>
    <property type="evidence" value="ECO:0007669"/>
    <property type="project" value="UniProtKB-KW"/>
</dbReference>
<evidence type="ECO:0000313" key="4">
    <source>
        <dbReference type="EMBL" id="SDF74951.1"/>
    </source>
</evidence>
<dbReference type="AlphaFoldDB" id="A0A1G7NM00"/>
<dbReference type="Proteomes" id="UP000243333">
    <property type="component" value="Unassembled WGS sequence"/>
</dbReference>
<dbReference type="OrthoDB" id="9777293at2"/>
<evidence type="ECO:0000256" key="1">
    <source>
        <dbReference type="ARBA" id="ARBA00022670"/>
    </source>
</evidence>
<dbReference type="EMBL" id="FNBU01000026">
    <property type="protein sequence ID" value="SDF74951.1"/>
    <property type="molecule type" value="Genomic_DNA"/>
</dbReference>
<evidence type="ECO:0000256" key="2">
    <source>
        <dbReference type="ARBA" id="ARBA00022801"/>
    </source>
</evidence>
<accession>A0A1G7NM00</accession>
<sequence length="323" mass="35143">MQQATFTPRTDLALEAREVLTRRVREDIPGVIVETSEDEDVLITRVNITTPEAERMMGKLQGTYITIEAPGLRYKNTPLEKKVMNFLAQELGQLVQLPRNSTALVVGLGNWNVTPDALGPRAVDKIVVTRHLQEMLSPELKDGVRSVCAIAPGVLGITGMETAEIIQGIVSRVKPDVVIAIDALAAASSHRVITTVQIANTGIHPGSGVGNKRFGLTQQSLGVPVIAIGVPTVVHASTIAMDTIATLQEHAAFARYFRSMANLTDQDRQIIVRQVLPDTLGDLMVTPKEIDRLINDIANVVAGGINQAMHPHIDYENIHLYLH</sequence>
<gene>
    <name evidence="4" type="ORF">SAMN05660235_02621</name>
</gene>
<dbReference type="GO" id="GO:0008233">
    <property type="term" value="F:peptidase activity"/>
    <property type="evidence" value="ECO:0007669"/>
    <property type="project" value="UniProtKB-KW"/>
</dbReference>
<keyword evidence="3" id="KW-0865">Zymogen</keyword>
<protein>
    <submittedName>
        <fullName evidence="4">Spore protease</fullName>
    </submittedName>
</protein>
<dbReference type="Gene3D" id="3.40.50.1450">
    <property type="entry name" value="HybD-like"/>
    <property type="match status" value="1"/>
</dbReference>